<sequence length="3889" mass="385634">MQDFVTGHFQEKSSKKTSQNFKRHSRVLRGGRMTKWKGQAASYAPNVMENISRLVTGIFAVSAIAGLTVNSAASADRYWDPNGTAVGRGGTGVWNLTSAFWSPGNDGVSGPFSAWNNNALDSAYFGGASSGTVTLEAPITAASLFFETPGYILNGGTLTLAGAKPTIASIGSSTGVTINSVITGTSGFTKTLAGTVELNGVNTFTGTISVEGGTLALNGDAALGAAANHLVMSDGTVLTSSGALAPGRVVNLMGGSVEVSGAGVGSAHFTGAGGLLARQNVKLDNNANDFTGQMSFLVDGDAYFTSVRNIGEASALGAGDIIRFTAQNQYSDKLHYTGTGNSSNRNWEFTSSGGTTGTVFYNNGTGTLTLTGDIAVQNNVGKFMFFVAQDADLELLGTINRANNDAITFSGGGNGRTVTLGNFNTYAGETVIGSANSSLGITGPVTLHIGSLTDAGTASSLGTGTAGGISLLNGSVLSYRGVASSSNRNWTIGPAASAGGIGGVISNDGTGELTLSGTVQFAAGNYNGLTLDSSYSGVNTLSGIISGSGTLASRGSGTWTLTGANTRSGAIVVDGGTLRAGHASAFGTTSGVTVNAGTLDLNSYDLTTSALSGAGGTIALGTATLTLDTVTKTNYAGLITGSGGLLKTGAGTLTLSGQNSYSGSTSLSGGGLTLDFTASGAPASNIISALSTLNMAGGTLAILGGTTASSQSLNGLNVNAGSNRIAATSGAGGSLTLNLGAISRTGGLIDFNLPTNGNITTTNTTLGGWATVNGTDYAKVVDGNITAFIASDYTKQDNSSLWVGGQFVTDDDGHTGSFYNTVNGSVQLGGLRYTQAAASTVHITSDQTLGIDGTIIVAATVGNNSQTITGGFLTGSLGGGVLGIQQNGGGNFTIASTITDNGDAIGFTKGGNGVVTLTGANNYTGVTTLSGGTLSINTVANGGQASSIGKSAADSSNFLLESGTLRYTGASASTNRGFTLINGGPSRVIEVTSSSTEVDFGGRITSPDEAGFTKTGAGTLTLSASNNDYVGVTTVSDGRLAVSTLANGGFASSIGRSSNDAANLVLAGGILDYLGSTASSDRGFTLGAGGGIGVNDTDATLTMGGTATGSGSMRKEGNGTLVLAGANSYTGGTIVNGGILRAGSAAAFGNQPSFMTVNAGGTLELGGYNITVAGLLGSGIVDLGDKTLTSSGGSANAFTGKITGTGGFTRTGSWTQVINGCNNDYTGKTTIAGSALTIDCLANGGQASAIGASGNASANLVFSGGTLGYTGASVTTDRGFTLQSSRSAINVAKAATALKFSGQIVGGGGLEKSGAGTLVLAGSNTYTGGTLVSAGILRAGSSNAFGGGDMTLTNVAGAILDLAGLDTNIRTLVGGGNLGGDIELGGATATLTANSSGTANYSGAINGSGSLIKSGTYTQRLSGCNSTYTGSTTINKGVIETDCLNDGGIASSIGASSSAAGSLVLNGGTLRYVGSGSSTNRQFTLGASGDNLLDASGTGAISFTNNAPLTFASSNATQTLTLTGTNSDGNKLAAQLTNNGTGVTSLNKTGTGTWILTNPDSTYTGVTTISGGVLGVDKLADGGLASSLGASSAAASNLIIGDGSTLRYVGSGDTTNRRFTLSAGTIYIESSGAGAVIFTDTGPLTLADNNQERTIALGGTNAGSNTLAGSIGDAGNGKTKFAKNDSGTWVLTGNNSFTGTTVVNDGMLVLGNGGITGSIVSDLIVDSGIFAFNRSDIYNYGGLISGAGDIRQIGSGTTVLTGSNSYTGTTNVNSGTLLINGNQSAANGVTTVHSGGALGGNGVVGGDVIVSGGTLTPGNGSAGTLTINGNLSLDALSTLALEFGQAGTPGGTMNDLIEVKGNLILDGTLNVSQTPGSSFGPGIYRIINYSGSLTDNGLNIGVLPSGSGAIQTSITGQINLLAGGSNFSFWDGNAGPKFNGVVDGGSGSWQNGTGNDNWTESNGLVNAGYSDGTFAIFAGTAGTVTVDNSLGQVTVSGMQFATNGYRIQGGSVELTDPESIIRLGDGTAAGAGIVATIASDLSGTARLVKTDAGTLVLTGNNTYTEGTAINGGTLQISNDASLGAISGGLSFNGGTLNTTANMVNNRAVTLAGVGTMSTDAATTLTLNGGVSGGGSFIKSGAGSLLLLSDAIHLGGTTIAAGTLQIGNGGTKGSITGNIANNGALIFSRADDLLYTGAISGSGALRQSGTGVLNVTGNSNYSGQTYIDMGKMVLNGRIVGTSALMMADTAGISAEMTIDGANANLTTGLNGTSYVGYRGAGTLTVKNGASANFGTLTLGYSVGGSNGTLNVIGPGSQVTTNGNILQSIGASGTGIVNVLDGGRLVSGGASGIRVGFSPTGSGTITVSGKSSEWVVPNALQAMRGSFTVSNGGLITAGSAALAGTGAGVADLLVTGAGSRFETKGVLNLASNATAKGSITIADGGVVSAGSGTLALGAGNAMLNIGGGEGNAAVHAGMLDASSVTFAAAGNRINFNHDDASYLFSAAISGAGFITHSGSGATVLTGANSYAGTTTINAGSLYINGNQSAATGLVTVKSGGALGGTGIIGGNVVVDNGGAVNPGNLGIDAGTLTIAGNLALDGGSTLNYSFGKANVPGSPLNDLINVGGDLTLGGTLNVVTSVGGSFDPGVYRVINYNGSLVNNGLVLGNVPSPDFYIQTSVPGQVNLINKAGMTLRYWDGGLSTSRNNGIIEGGNGLWQNYTGNDNWTEDTGAINAPFNNGAFAVFMGAAGTVTVDGSLGAVNASGMQFLVDGYVIEGDVVNLAGVPAAVIRVGDGTAAGKDITATISSDLNGAAQLQKSDMGTLILSGNNSYTGGTAINGGMLQIASDTNLGAVSGALSFDNGGLHTTADISTSRNVTLDQAGTFQTDAGTALTLGGTMTGTGSLIKDGMGSLLLLSNATYTGGTRITQGTLQLGNGGVTGHLTGDVINNGRLITKRSDTLALDGVISGNGTLTQAGTGTTILRGNNSYGGATTVSSGTLLVNGDQSFAKGTTTVAGGATLGGAGIIGGDVSIADRATLEPGSTTGAASTLTIKGSLSLEDGSSLNMQFGEANVAGGAFNDLINVGGDLLLDGTLNVSLSSGGVFGTGIYRVINYGGILTDNGLELGMMPVTDGIFLQTSVAGQINLVNGAGLTLNYWDGAAGPKFDGTINGGDGVWQGSPGNNNWTDATGDINAPYTNGSYAIFTGASGTVTVDDSLGNVEASGMQFAVDGYRVEGDDLKLTGPQSVIRVGDGTVAGQMMTATIGTSLTGASELVKSDAGTLILTGANSYIGGTLISGGTLQVAMDKALGDVSGGISFDGGALHTTADMTSERSVSMTGDGEVRADADTELILKGSFSGSGALKKKGGGTLILTADSGAYSGSASIDAGTLDVKGVLGGNLSVSKQGRLRGTGTVGDTSNSGIIAPGSDEIGTLTVQGNYTASNGELDITAILGDDSSKTSRLVVDGATSGTTQVNVINRGGLGGQTVEGIRIIDVAGTSNGEFKLKGDYLFHGEQAVVAGAYGYRLLQGGVSNPTDGNWYLRSSLLNTQNPNEPASPLYQPGVPLYESYAAAMQQLSKLGTLQQRIGNGVWATTQYAATTGADSGRTTDSNGIWTRIDAAHAKINPETSTSGANYDANTWKLQTGIDGVFVENDAGKLTGGIFAQYGTVSSGIWSPYGAGSIDITGVGLGATLTWYGENGFYADGQVQITWYDSDLYSSTARRDLVNSNNGIGYSFSIETGQRINFGEDWSLTPQIQLAYSGVEFDDFTDAFDADVSLGSSHSLTSRLGIAASRDTEWKDENGRSARAHLYGIVNLYYDFLGKSKIDVSGTTFSSKDYPLYGGIGAGSSFNWADDKYSLYGEARFNTNLRHIGNVNAIGGTVGFRMRW</sequence>
<dbReference type="InterPro" id="IPR006315">
    <property type="entry name" value="OM_autotransptr_brl_dom"/>
</dbReference>
<dbReference type="OrthoDB" id="6053567at2"/>
<feature type="region of interest" description="Disordered" evidence="2">
    <location>
        <begin position="1"/>
        <end position="23"/>
    </location>
</feature>
<dbReference type="Gene3D" id="2.160.20.20">
    <property type="match status" value="4"/>
</dbReference>
<keyword evidence="5" id="KW-1185">Reference proteome</keyword>
<organism evidence="4 5">
    <name type="scientific">Brucella oryzae</name>
    <dbReference type="NCBI Taxonomy" id="335286"/>
    <lineage>
        <taxon>Bacteria</taxon>
        <taxon>Pseudomonadati</taxon>
        <taxon>Pseudomonadota</taxon>
        <taxon>Alphaproteobacteria</taxon>
        <taxon>Hyphomicrobiales</taxon>
        <taxon>Brucellaceae</taxon>
        <taxon>Brucella/Ochrobactrum group</taxon>
        <taxon>Brucella</taxon>
    </lineage>
</organism>
<comment type="caution">
    <text evidence="4">The sequence shown here is derived from an EMBL/GenBank/DDBJ whole genome shotgun (WGS) entry which is preliminary data.</text>
</comment>
<feature type="domain" description="Autotransporter" evidence="3">
    <location>
        <begin position="3607"/>
        <end position="3889"/>
    </location>
</feature>
<gene>
    <name evidence="4" type="ORF">C3731_19055</name>
</gene>
<name>A0A2S7IVH5_9HYPH</name>
<keyword evidence="1" id="KW-0732">Signal</keyword>
<proteinExistence type="predicted"/>
<accession>A0A2S7IVH5</accession>
<dbReference type="NCBIfam" id="TIGR02601">
    <property type="entry name" value="autotrns_rpt"/>
    <property type="match status" value="18"/>
</dbReference>
<dbReference type="EMBL" id="PTRC01000039">
    <property type="protein sequence ID" value="PQA71966.1"/>
    <property type="molecule type" value="Genomic_DNA"/>
</dbReference>
<dbReference type="Proteomes" id="UP000238493">
    <property type="component" value="Unassembled WGS sequence"/>
</dbReference>
<dbReference type="InterPro" id="IPR012332">
    <property type="entry name" value="Autotransporter_pectin_lyase_C"/>
</dbReference>
<dbReference type="GO" id="GO:0019867">
    <property type="term" value="C:outer membrane"/>
    <property type="evidence" value="ECO:0007669"/>
    <property type="project" value="InterPro"/>
</dbReference>
<evidence type="ECO:0000313" key="4">
    <source>
        <dbReference type="EMBL" id="PQA71966.1"/>
    </source>
</evidence>
<dbReference type="InterPro" id="IPR013425">
    <property type="entry name" value="Autotrns_rpt"/>
</dbReference>
<evidence type="ECO:0000313" key="5">
    <source>
        <dbReference type="Proteomes" id="UP000238493"/>
    </source>
</evidence>
<dbReference type="SUPFAM" id="SSF103515">
    <property type="entry name" value="Autotransporter"/>
    <property type="match status" value="1"/>
</dbReference>
<dbReference type="InterPro" id="IPR043990">
    <property type="entry name" value="AC_1"/>
</dbReference>
<dbReference type="InterPro" id="IPR005546">
    <property type="entry name" value="Autotransporte_beta"/>
</dbReference>
<dbReference type="CDD" id="cd01344">
    <property type="entry name" value="PL2_Passenger_AT"/>
    <property type="match status" value="1"/>
</dbReference>
<dbReference type="PANTHER" id="PTHR35037:SF3">
    <property type="entry name" value="C-TERMINAL REGION OF AIDA-LIKE PROTEIN"/>
    <property type="match status" value="1"/>
</dbReference>
<dbReference type="Pfam" id="PF12951">
    <property type="entry name" value="PATR"/>
    <property type="match status" value="21"/>
</dbReference>
<dbReference type="SMART" id="SM00869">
    <property type="entry name" value="Autotransporter"/>
    <property type="match status" value="1"/>
</dbReference>
<dbReference type="InterPro" id="IPR036709">
    <property type="entry name" value="Autotransporte_beta_dom_sf"/>
</dbReference>
<reference evidence="4 5" key="1">
    <citation type="submission" date="2018-02" db="EMBL/GenBank/DDBJ databases">
        <title>Draft genome sequence of Ochrobactrum oryzae found in Brazil.</title>
        <authorList>
            <person name="Cerdeira L."/>
            <person name="Andrade F."/>
            <person name="Zacariotto T."/>
            <person name="Barbosa B."/>
            <person name="Santos S."/>
            <person name="Cassetari V."/>
            <person name="Lincopan N."/>
        </authorList>
    </citation>
    <scope>NUCLEOTIDE SEQUENCE [LARGE SCALE GENOMIC DNA]</scope>
    <source>
        <strain evidence="4 5">OA447</strain>
    </source>
</reference>
<protein>
    <submittedName>
        <fullName evidence="4">Autotransporter outer membrane beta-barrel domain-containing protein</fullName>
    </submittedName>
</protein>
<dbReference type="NCBIfam" id="TIGR01414">
    <property type="entry name" value="autotrans_barl"/>
    <property type="match status" value="1"/>
</dbReference>
<dbReference type="InterPro" id="IPR011050">
    <property type="entry name" value="Pectin_lyase_fold/virulence"/>
</dbReference>
<evidence type="ECO:0000259" key="3">
    <source>
        <dbReference type="PROSITE" id="PS51208"/>
    </source>
</evidence>
<dbReference type="Pfam" id="PF18883">
    <property type="entry name" value="AC_1"/>
    <property type="match status" value="1"/>
</dbReference>
<evidence type="ECO:0000256" key="1">
    <source>
        <dbReference type="ARBA" id="ARBA00022729"/>
    </source>
</evidence>
<dbReference type="InterPro" id="IPR051551">
    <property type="entry name" value="Autotransporter_adhesion"/>
</dbReference>
<dbReference type="SUPFAM" id="SSF51126">
    <property type="entry name" value="Pectin lyase-like"/>
    <property type="match status" value="10"/>
</dbReference>
<evidence type="ECO:0000256" key="2">
    <source>
        <dbReference type="SAM" id="MobiDB-lite"/>
    </source>
</evidence>
<dbReference type="PANTHER" id="PTHR35037">
    <property type="entry name" value="C-TERMINAL REGION OF AIDA-LIKE PROTEIN"/>
    <property type="match status" value="1"/>
</dbReference>
<dbReference type="PROSITE" id="PS51208">
    <property type="entry name" value="AUTOTRANSPORTER"/>
    <property type="match status" value="1"/>
</dbReference>